<keyword evidence="3 4" id="KW-0961">Cell wall biogenesis/degradation</keyword>
<dbReference type="PANTHER" id="PTHR34183">
    <property type="entry name" value="ENDOLYTIC PEPTIDOGLYCAN TRANSGLYCOSYLASE RLPA"/>
    <property type="match status" value="1"/>
</dbReference>
<organism evidence="7 8">
    <name type="scientific">Candidatus Seongchinamella marina</name>
    <dbReference type="NCBI Taxonomy" id="2518990"/>
    <lineage>
        <taxon>Bacteria</taxon>
        <taxon>Pseudomonadati</taxon>
        <taxon>Pseudomonadota</taxon>
        <taxon>Gammaproteobacteria</taxon>
        <taxon>Cellvibrionales</taxon>
        <taxon>Halieaceae</taxon>
        <taxon>Seongchinamella</taxon>
    </lineage>
</organism>
<keyword evidence="4" id="KW-0564">Palmitate</keyword>
<protein>
    <recommendedName>
        <fullName evidence="4">Endolytic peptidoglycan transglycosylase RlpA</fullName>
        <ecNumber evidence="4">4.2.2.-</ecNumber>
    </recommendedName>
</protein>
<dbReference type="SUPFAM" id="SSF50685">
    <property type="entry name" value="Barwin-like endoglucanases"/>
    <property type="match status" value="1"/>
</dbReference>
<name>A0ABT3SXX7_9GAMM</name>
<dbReference type="Gene3D" id="3.30.70.1070">
    <property type="entry name" value="Sporulation related repeat"/>
    <property type="match status" value="1"/>
</dbReference>
<dbReference type="SUPFAM" id="SSF110997">
    <property type="entry name" value="Sporulation related repeat"/>
    <property type="match status" value="1"/>
</dbReference>
<dbReference type="EMBL" id="SHNP01000005">
    <property type="protein sequence ID" value="MCX2974859.1"/>
    <property type="molecule type" value="Genomic_DNA"/>
</dbReference>
<gene>
    <name evidence="4" type="primary">rlpA</name>
    <name evidence="7" type="ORF">EYC87_14800</name>
</gene>
<dbReference type="HAMAP" id="MF_02071">
    <property type="entry name" value="RlpA"/>
    <property type="match status" value="1"/>
</dbReference>
<comment type="caution">
    <text evidence="7">The sequence shown here is derived from an EMBL/GenBank/DDBJ whole genome shotgun (WGS) entry which is preliminary data.</text>
</comment>
<keyword evidence="8" id="KW-1185">Reference proteome</keyword>
<evidence type="ECO:0000256" key="3">
    <source>
        <dbReference type="ARBA" id="ARBA00023316"/>
    </source>
</evidence>
<dbReference type="CDD" id="cd22268">
    <property type="entry name" value="DPBB_RlpA-like"/>
    <property type="match status" value="1"/>
</dbReference>
<keyword evidence="1" id="KW-0732">Signal</keyword>
<dbReference type="InterPro" id="IPR034718">
    <property type="entry name" value="RlpA"/>
</dbReference>
<proteinExistence type="inferred from homology"/>
<evidence type="ECO:0000259" key="6">
    <source>
        <dbReference type="PROSITE" id="PS51724"/>
    </source>
</evidence>
<keyword evidence="4" id="KW-0449">Lipoprotein</keyword>
<keyword evidence="4" id="KW-0472">Membrane</keyword>
<evidence type="ECO:0000256" key="5">
    <source>
        <dbReference type="RuleBase" id="RU003495"/>
    </source>
</evidence>
<evidence type="ECO:0000256" key="4">
    <source>
        <dbReference type="HAMAP-Rule" id="MF_02071"/>
    </source>
</evidence>
<feature type="domain" description="SPOR" evidence="6">
    <location>
        <begin position="199"/>
        <end position="278"/>
    </location>
</feature>
<comment type="similarity">
    <text evidence="4 5">Belongs to the RlpA family.</text>
</comment>
<dbReference type="Pfam" id="PF03330">
    <property type="entry name" value="DPBB_1"/>
    <property type="match status" value="1"/>
</dbReference>
<dbReference type="PROSITE" id="PS51257">
    <property type="entry name" value="PROKAR_LIPOPROTEIN"/>
    <property type="match status" value="1"/>
</dbReference>
<dbReference type="InterPro" id="IPR036908">
    <property type="entry name" value="RlpA-like_sf"/>
</dbReference>
<evidence type="ECO:0000313" key="7">
    <source>
        <dbReference type="EMBL" id="MCX2974859.1"/>
    </source>
</evidence>
<dbReference type="InterPro" id="IPR009009">
    <property type="entry name" value="RlpA-like_DPBB"/>
</dbReference>
<comment type="subcellular location">
    <subcellularLocation>
        <location evidence="4">Cell membrane</location>
        <topology evidence="4">Lipid-anchor</topology>
    </subcellularLocation>
</comment>
<dbReference type="PROSITE" id="PS51724">
    <property type="entry name" value="SPOR"/>
    <property type="match status" value="1"/>
</dbReference>
<keyword evidence="4" id="KW-1003">Cell membrane</keyword>
<keyword evidence="2 4" id="KW-0456">Lyase</keyword>
<dbReference type="InterPro" id="IPR012997">
    <property type="entry name" value="RplA"/>
</dbReference>
<dbReference type="PANTHER" id="PTHR34183:SF1">
    <property type="entry name" value="ENDOLYTIC PEPTIDOGLYCAN TRANSGLYCOSYLASE RLPA"/>
    <property type="match status" value="1"/>
</dbReference>
<evidence type="ECO:0000256" key="1">
    <source>
        <dbReference type="ARBA" id="ARBA00022729"/>
    </source>
</evidence>
<accession>A0ABT3SXX7</accession>
<dbReference type="EC" id="4.2.2.-" evidence="4"/>
<comment type="function">
    <text evidence="4">Lytic transglycosylase with a strong preference for naked glycan strands that lack stem peptides.</text>
</comment>
<dbReference type="Gene3D" id="2.40.40.10">
    <property type="entry name" value="RlpA-like domain"/>
    <property type="match status" value="1"/>
</dbReference>
<dbReference type="InterPro" id="IPR036680">
    <property type="entry name" value="SPOR-like_sf"/>
</dbReference>
<dbReference type="Pfam" id="PF05036">
    <property type="entry name" value="SPOR"/>
    <property type="match status" value="1"/>
</dbReference>
<evidence type="ECO:0000313" key="8">
    <source>
        <dbReference type="Proteomes" id="UP001143307"/>
    </source>
</evidence>
<dbReference type="InterPro" id="IPR007730">
    <property type="entry name" value="SPOR-like_dom"/>
</dbReference>
<evidence type="ECO:0000256" key="2">
    <source>
        <dbReference type="ARBA" id="ARBA00023239"/>
    </source>
</evidence>
<reference evidence="7" key="1">
    <citation type="submission" date="2019-02" db="EMBL/GenBank/DDBJ databases">
        <authorList>
            <person name="Li S.-H."/>
        </authorList>
    </citation>
    <scope>NUCLEOTIDE SEQUENCE</scope>
    <source>
        <strain evidence="7">IMCC8485</strain>
    </source>
</reference>
<dbReference type="Proteomes" id="UP001143307">
    <property type="component" value="Unassembled WGS sequence"/>
</dbReference>
<dbReference type="NCBIfam" id="TIGR00413">
    <property type="entry name" value="rlpA"/>
    <property type="match status" value="1"/>
</dbReference>
<sequence length="278" mass="30010">MLRALLVGLGAALLLLACSSRGVKDLESPAGKSGDEYQATRYSQSRDAAPLKHLGPDDVIDAVPRADPILVAGNQSPYSVNGVNYEVLKDYRNYREQGTASWYGSKFHGHETSNGEIFDTYGASAAHKTLPIPSYARVTNLDNGRSVVVRVNDRGPFHGNRLIDLSYGAAVKLGYMEKGTASVEVEALNIAGVDDRRDAPGTHYRFLQLGAFGAETSAQRLQAELQGFLQTPVFISEVDAGGKLLYRVRVGPVADSDELALVQQQLLDEGYSQGQPLP</sequence>
<dbReference type="RefSeq" id="WP_279253556.1">
    <property type="nucleotide sequence ID" value="NZ_SHNP01000005.1"/>
</dbReference>